<dbReference type="InterPro" id="IPR000629">
    <property type="entry name" value="RNA-helicase_DEAD-box_CS"/>
</dbReference>
<dbReference type="Gene3D" id="3.40.50.300">
    <property type="entry name" value="P-loop containing nucleotide triphosphate hydrolases"/>
    <property type="match status" value="2"/>
</dbReference>
<dbReference type="PROSITE" id="PS51194">
    <property type="entry name" value="HELICASE_CTER"/>
    <property type="match status" value="1"/>
</dbReference>
<dbReference type="InterPro" id="IPR001650">
    <property type="entry name" value="Helicase_C-like"/>
</dbReference>
<dbReference type="SMART" id="SM00487">
    <property type="entry name" value="DEXDc"/>
    <property type="match status" value="1"/>
</dbReference>
<dbReference type="CDD" id="cd00268">
    <property type="entry name" value="DEADc"/>
    <property type="match status" value="1"/>
</dbReference>
<dbReference type="InterPro" id="IPR050079">
    <property type="entry name" value="DEAD_box_RNA_helicase"/>
</dbReference>
<comment type="caution">
    <text evidence="11">The sequence shown here is derived from an EMBL/GenBank/DDBJ whole genome shotgun (WGS) entry which is preliminary data.</text>
</comment>
<keyword evidence="4 7" id="KW-0067">ATP-binding</keyword>
<dbReference type="AlphaFoldDB" id="A0A8J6JEK2"/>
<dbReference type="PANTHER" id="PTHR47959:SF1">
    <property type="entry name" value="ATP-DEPENDENT RNA HELICASE DBPA"/>
    <property type="match status" value="1"/>
</dbReference>
<evidence type="ECO:0000313" key="12">
    <source>
        <dbReference type="Proteomes" id="UP000661435"/>
    </source>
</evidence>
<dbReference type="InterPro" id="IPR014001">
    <property type="entry name" value="Helicase_ATP-bd"/>
</dbReference>
<dbReference type="GO" id="GO:0005829">
    <property type="term" value="C:cytosol"/>
    <property type="evidence" value="ECO:0007669"/>
    <property type="project" value="TreeGrafter"/>
</dbReference>
<dbReference type="SMART" id="SM00490">
    <property type="entry name" value="HELICc"/>
    <property type="match status" value="1"/>
</dbReference>
<dbReference type="GO" id="GO:0016787">
    <property type="term" value="F:hydrolase activity"/>
    <property type="evidence" value="ECO:0007669"/>
    <property type="project" value="UniProtKB-KW"/>
</dbReference>
<comment type="similarity">
    <text evidence="5 7">Belongs to the DEAD box helicase family.</text>
</comment>
<dbReference type="Pfam" id="PF00271">
    <property type="entry name" value="Helicase_C"/>
    <property type="match status" value="1"/>
</dbReference>
<organism evidence="11 12">
    <name type="scientific">Lawsonibacter hominis</name>
    <dbReference type="NCBI Taxonomy" id="2763053"/>
    <lineage>
        <taxon>Bacteria</taxon>
        <taxon>Bacillati</taxon>
        <taxon>Bacillota</taxon>
        <taxon>Clostridia</taxon>
        <taxon>Eubacteriales</taxon>
        <taxon>Oscillospiraceae</taxon>
        <taxon>Lawsonibacter</taxon>
    </lineage>
</organism>
<evidence type="ECO:0000256" key="6">
    <source>
        <dbReference type="PROSITE-ProRule" id="PRU00552"/>
    </source>
</evidence>
<reference evidence="11" key="1">
    <citation type="submission" date="2020-08" db="EMBL/GenBank/DDBJ databases">
        <title>Genome public.</title>
        <authorList>
            <person name="Liu C."/>
            <person name="Sun Q."/>
        </authorList>
    </citation>
    <scope>NUCLEOTIDE SEQUENCE</scope>
    <source>
        <strain evidence="11">NSJ-51</strain>
    </source>
</reference>
<evidence type="ECO:0000313" key="11">
    <source>
        <dbReference type="EMBL" id="MBC5732870.1"/>
    </source>
</evidence>
<keyword evidence="3 7" id="KW-0347">Helicase</keyword>
<evidence type="ECO:0000256" key="2">
    <source>
        <dbReference type="ARBA" id="ARBA00022801"/>
    </source>
</evidence>
<dbReference type="Proteomes" id="UP000661435">
    <property type="component" value="Unassembled WGS sequence"/>
</dbReference>
<dbReference type="InterPro" id="IPR014014">
    <property type="entry name" value="RNA_helicase_DEAD_Q_motif"/>
</dbReference>
<proteinExistence type="inferred from homology"/>
<evidence type="ECO:0000259" key="10">
    <source>
        <dbReference type="PROSITE" id="PS51195"/>
    </source>
</evidence>
<dbReference type="GO" id="GO:0005524">
    <property type="term" value="F:ATP binding"/>
    <property type="evidence" value="ECO:0007669"/>
    <property type="project" value="UniProtKB-KW"/>
</dbReference>
<feature type="short sequence motif" description="Q motif" evidence="6">
    <location>
        <begin position="12"/>
        <end position="40"/>
    </location>
</feature>
<dbReference type="CDD" id="cd18787">
    <property type="entry name" value="SF2_C_DEAD"/>
    <property type="match status" value="1"/>
</dbReference>
<dbReference type="InterPro" id="IPR011545">
    <property type="entry name" value="DEAD/DEAH_box_helicase_dom"/>
</dbReference>
<dbReference type="EMBL" id="JACOPP010000003">
    <property type="protein sequence ID" value="MBC5732870.1"/>
    <property type="molecule type" value="Genomic_DNA"/>
</dbReference>
<name>A0A8J6JEK2_9FIRM</name>
<accession>A0A8J6JEK2</accession>
<dbReference type="SUPFAM" id="SSF52540">
    <property type="entry name" value="P-loop containing nucleoside triphosphate hydrolases"/>
    <property type="match status" value="1"/>
</dbReference>
<evidence type="ECO:0000256" key="4">
    <source>
        <dbReference type="ARBA" id="ARBA00022840"/>
    </source>
</evidence>
<dbReference type="GO" id="GO:0003676">
    <property type="term" value="F:nucleic acid binding"/>
    <property type="evidence" value="ECO:0007669"/>
    <property type="project" value="InterPro"/>
</dbReference>
<dbReference type="PROSITE" id="PS51192">
    <property type="entry name" value="HELICASE_ATP_BIND_1"/>
    <property type="match status" value="1"/>
</dbReference>
<gene>
    <name evidence="11" type="ORF">H8S57_03885</name>
</gene>
<dbReference type="PROSITE" id="PS51195">
    <property type="entry name" value="Q_MOTIF"/>
    <property type="match status" value="1"/>
</dbReference>
<dbReference type="InterPro" id="IPR027417">
    <property type="entry name" value="P-loop_NTPase"/>
</dbReference>
<evidence type="ECO:0000256" key="1">
    <source>
        <dbReference type="ARBA" id="ARBA00022741"/>
    </source>
</evidence>
<dbReference type="GO" id="GO:0003724">
    <property type="term" value="F:RNA helicase activity"/>
    <property type="evidence" value="ECO:0007669"/>
    <property type="project" value="InterPro"/>
</dbReference>
<feature type="domain" description="DEAD-box RNA helicase Q" evidence="10">
    <location>
        <begin position="12"/>
        <end position="40"/>
    </location>
</feature>
<dbReference type="PROSITE" id="PS00039">
    <property type="entry name" value="DEAD_ATP_HELICASE"/>
    <property type="match status" value="1"/>
</dbReference>
<evidence type="ECO:0000259" key="9">
    <source>
        <dbReference type="PROSITE" id="PS51194"/>
    </source>
</evidence>
<dbReference type="Pfam" id="PF00270">
    <property type="entry name" value="DEAD"/>
    <property type="match status" value="1"/>
</dbReference>
<evidence type="ECO:0000256" key="3">
    <source>
        <dbReference type="ARBA" id="ARBA00022806"/>
    </source>
</evidence>
<keyword evidence="2 7" id="KW-0378">Hydrolase</keyword>
<feature type="domain" description="Helicase C-terminal" evidence="9">
    <location>
        <begin position="225"/>
        <end position="387"/>
    </location>
</feature>
<dbReference type="PANTHER" id="PTHR47959">
    <property type="entry name" value="ATP-DEPENDENT RNA HELICASE RHLE-RELATED"/>
    <property type="match status" value="1"/>
</dbReference>
<protein>
    <submittedName>
        <fullName evidence="11">DEAD/DEAH box helicase</fullName>
    </submittedName>
</protein>
<sequence length="395" mass="44665">MEINGEQVNEIVNYAQLDLSPEIMKAIDKKGYVQATPVQAGAIPYFMDWKDVIAKAPTGTGKTFAFGIPMVEHVDPAGEDVQALVLAPTRELAVQIQEELRDLCEFKEGVRTVCLYGGAPIDKQITTLKKRPQIVVATPGRLMDHMKRRTVKLDKVQTVVLDEADRMLDMGFVRDVTRILDQIKHRRNLGMFSATISREVMDISWVYQRDPVEITVRPVEDSKPDIQQYRIDLDGREQKVDTLAALITHGGYERAIAFCNTKNMTDRLAGLLQMRGISCQAIHGDIQQRIREKTLEQFKKGEMKVLVATDVAARGLDIDDVDAVFNYDVPDELENYTHRIGRTGRAKKHGVAYTFVATITEGIRMDDIVRNTRAEVQRLKYDKDGCLMLVEENGR</sequence>
<evidence type="ECO:0000256" key="5">
    <source>
        <dbReference type="ARBA" id="ARBA00038437"/>
    </source>
</evidence>
<evidence type="ECO:0000259" key="8">
    <source>
        <dbReference type="PROSITE" id="PS51192"/>
    </source>
</evidence>
<dbReference type="RefSeq" id="WP_186906768.1">
    <property type="nucleotide sequence ID" value="NZ_JACOPP010000003.1"/>
</dbReference>
<keyword evidence="12" id="KW-1185">Reference proteome</keyword>
<dbReference type="InterPro" id="IPR044742">
    <property type="entry name" value="DEAD/DEAH_RhlB"/>
</dbReference>
<evidence type="ECO:0000256" key="7">
    <source>
        <dbReference type="RuleBase" id="RU000492"/>
    </source>
</evidence>
<keyword evidence="1 7" id="KW-0547">Nucleotide-binding</keyword>
<feature type="domain" description="Helicase ATP-binding" evidence="8">
    <location>
        <begin position="43"/>
        <end position="214"/>
    </location>
</feature>